<organism evidence="2 3">
    <name type="scientific">candidate division Kazan bacterium RBG_13_50_9</name>
    <dbReference type="NCBI Taxonomy" id="1798535"/>
    <lineage>
        <taxon>Bacteria</taxon>
        <taxon>Bacteria division Kazan-3B-28</taxon>
    </lineage>
</organism>
<evidence type="ECO:0000313" key="2">
    <source>
        <dbReference type="EMBL" id="OGB74496.1"/>
    </source>
</evidence>
<proteinExistence type="predicted"/>
<evidence type="ECO:0008006" key="4">
    <source>
        <dbReference type="Google" id="ProtNLM"/>
    </source>
</evidence>
<sequence>MTDFEKTMKIIDKAILKKSTRVPIARKSHFMFFHMYMARYVKYETAEFQKEIFALTENPAIKMLAVSAFRGAAKSVILSLSFPLWVIMGEPQAKHILIFSKTQNMVTKIFWNIKRELSGNTLLKADLGPFKSTNDRWGGGSLLLEKYDARITVVSVDEGMRGIRHGEYRPDVIICDDVEDPNSTRTQEGRDKTYDWFTGDVIPAGDKNTRIMVVGNLLHEDSLMMRLKNEIGSGQRDGIFRSYPIIDDDGHIFWPGKYPDIAAIEEQKKTVGDEIRWAREYLLKIISNSERAIQLGWIHLWSRENPPDLNRRDFNYIAIVVDPAVSTKEQADKTAILCGAVFGREANLQVYILPEPEIVNAKLDLPTALDKLEAIHHYWISRGRAVRIWVEGNGFQQGLIQSLDHRNISVIPVNHTGDKRTRIVNAGPAIRNGTILFPQGYETEMVNQLIGYGRERYDDMADAVAMLAEQTQSGNTPNHDPIAVKGGLTDSNPSPKKRSGLRYDMDNCDPYGWGPAATG</sequence>
<dbReference type="EMBL" id="META01000001">
    <property type="protein sequence ID" value="OGB74496.1"/>
    <property type="molecule type" value="Genomic_DNA"/>
</dbReference>
<dbReference type="InterPro" id="IPR027417">
    <property type="entry name" value="P-loop_NTPase"/>
</dbReference>
<comment type="caution">
    <text evidence="2">The sequence shown here is derived from an EMBL/GenBank/DDBJ whole genome shotgun (WGS) entry which is preliminary data.</text>
</comment>
<reference evidence="2 3" key="1">
    <citation type="journal article" date="2016" name="Nat. Commun.">
        <title>Thousands of microbial genomes shed light on interconnected biogeochemical processes in an aquifer system.</title>
        <authorList>
            <person name="Anantharaman K."/>
            <person name="Brown C.T."/>
            <person name="Hug L.A."/>
            <person name="Sharon I."/>
            <person name="Castelle C.J."/>
            <person name="Probst A.J."/>
            <person name="Thomas B.C."/>
            <person name="Singh A."/>
            <person name="Wilkins M.J."/>
            <person name="Karaoz U."/>
            <person name="Brodie E.L."/>
            <person name="Williams K.H."/>
            <person name="Hubbard S.S."/>
            <person name="Banfield J.F."/>
        </authorList>
    </citation>
    <scope>NUCLEOTIDE SEQUENCE [LARGE SCALE GENOMIC DNA]</scope>
</reference>
<accession>A0A1F4NT10</accession>
<gene>
    <name evidence="2" type="ORF">A2V68_02675</name>
</gene>
<dbReference type="Proteomes" id="UP000176651">
    <property type="component" value="Unassembled WGS sequence"/>
</dbReference>
<feature type="region of interest" description="Disordered" evidence="1">
    <location>
        <begin position="470"/>
        <end position="519"/>
    </location>
</feature>
<evidence type="ECO:0000313" key="3">
    <source>
        <dbReference type="Proteomes" id="UP000176651"/>
    </source>
</evidence>
<dbReference type="Gene3D" id="3.30.420.240">
    <property type="match status" value="1"/>
</dbReference>
<dbReference type="Gene3D" id="3.40.50.300">
    <property type="entry name" value="P-loop containing nucleotide triphosphate hydrolases"/>
    <property type="match status" value="1"/>
</dbReference>
<protein>
    <recommendedName>
        <fullName evidence="4">Terminase large subunit gp17-like C-terminal domain-containing protein</fullName>
    </recommendedName>
</protein>
<name>A0A1F4NT10_UNCK3</name>
<dbReference type="AlphaFoldDB" id="A0A1F4NT10"/>
<evidence type="ECO:0000256" key="1">
    <source>
        <dbReference type="SAM" id="MobiDB-lite"/>
    </source>
</evidence>